<dbReference type="Proteomes" id="UP001274896">
    <property type="component" value="Unassembled WGS sequence"/>
</dbReference>
<dbReference type="InterPro" id="IPR009057">
    <property type="entry name" value="Homeodomain-like_sf"/>
</dbReference>
<comment type="caution">
    <text evidence="2">The sequence shown here is derived from an EMBL/GenBank/DDBJ whole genome shotgun (WGS) entry which is preliminary data.</text>
</comment>
<gene>
    <name evidence="2" type="ORF">QTP70_006493</name>
</gene>
<feature type="domain" description="Sleeping Beauty transposase HTH" evidence="1">
    <location>
        <begin position="1"/>
        <end position="53"/>
    </location>
</feature>
<reference evidence="2" key="1">
    <citation type="submission" date="2023-06" db="EMBL/GenBank/DDBJ databases">
        <title>Male Hemibagrus guttatus genome.</title>
        <authorList>
            <person name="Bian C."/>
        </authorList>
    </citation>
    <scope>NUCLEOTIDE SEQUENCE</scope>
    <source>
        <strain evidence="2">Male_cb2023</strain>
        <tissue evidence="2">Muscle</tissue>
    </source>
</reference>
<proteinExistence type="predicted"/>
<dbReference type="InterPro" id="IPR057667">
    <property type="entry name" value="HTH_SB"/>
</dbReference>
<protein>
    <recommendedName>
        <fullName evidence="1">Sleeping Beauty transposase HTH domain-containing protein</fullName>
    </recommendedName>
</protein>
<organism evidence="2 3">
    <name type="scientific">Hemibagrus guttatus</name>
    <dbReference type="NCBI Taxonomy" id="175788"/>
    <lineage>
        <taxon>Eukaryota</taxon>
        <taxon>Metazoa</taxon>
        <taxon>Chordata</taxon>
        <taxon>Craniata</taxon>
        <taxon>Vertebrata</taxon>
        <taxon>Euteleostomi</taxon>
        <taxon>Actinopterygii</taxon>
        <taxon>Neopterygii</taxon>
        <taxon>Teleostei</taxon>
        <taxon>Ostariophysi</taxon>
        <taxon>Siluriformes</taxon>
        <taxon>Bagridae</taxon>
        <taxon>Hemibagrus</taxon>
    </lineage>
</organism>
<evidence type="ECO:0000259" key="1">
    <source>
        <dbReference type="Pfam" id="PF25787"/>
    </source>
</evidence>
<dbReference type="EMBL" id="JAUCMX010000011">
    <property type="protein sequence ID" value="KAK3530949.1"/>
    <property type="molecule type" value="Genomic_DNA"/>
</dbReference>
<dbReference type="InterPro" id="IPR036388">
    <property type="entry name" value="WH-like_DNA-bd_sf"/>
</dbReference>
<dbReference type="AlphaFoldDB" id="A0AAE0QRB9"/>
<sequence length="79" mass="8961">MAKTKDLSKDTRNKIVDLHQAGKTESAIGKQLFVKKSTVGAIIRKWKTYKTTESPSIWGSTQDLTPWGQNDHKKVEVYL</sequence>
<evidence type="ECO:0000313" key="2">
    <source>
        <dbReference type="EMBL" id="KAK3530949.1"/>
    </source>
</evidence>
<dbReference type="Pfam" id="PF25787">
    <property type="entry name" value="HTH_SB"/>
    <property type="match status" value="1"/>
</dbReference>
<dbReference type="SUPFAM" id="SSF46689">
    <property type="entry name" value="Homeodomain-like"/>
    <property type="match status" value="1"/>
</dbReference>
<accession>A0AAE0QRB9</accession>
<keyword evidence="3" id="KW-1185">Reference proteome</keyword>
<evidence type="ECO:0000313" key="3">
    <source>
        <dbReference type="Proteomes" id="UP001274896"/>
    </source>
</evidence>
<name>A0AAE0QRB9_9TELE</name>
<dbReference type="Gene3D" id="1.10.10.10">
    <property type="entry name" value="Winged helix-like DNA-binding domain superfamily/Winged helix DNA-binding domain"/>
    <property type="match status" value="1"/>
</dbReference>